<evidence type="ECO:0000313" key="2">
    <source>
        <dbReference type="Proteomes" id="UP000789739"/>
    </source>
</evidence>
<proteinExistence type="predicted"/>
<dbReference type="EMBL" id="CAJVPI010000972">
    <property type="protein sequence ID" value="CAG8585966.1"/>
    <property type="molecule type" value="Genomic_DNA"/>
</dbReference>
<name>A0A9N9C042_9GLOM</name>
<sequence>MLSIRKKLQNKRTSLARTVNGVFHRYPNYPTLPERTPKENSLPLQIGSKVLEEAYNNFLEHNTSKGYKFHWDNGNVYIVGMASSEHERIVRLLMRYFEVPNGGVGVSNVLPIDLMLQAFHRDPSHNKTKIAADIAICPEIALVQNPLNPGPPPGNADDYPHARIIVEVAVLESAAFWNKKCETWLLEQYVRCIFGIKIHEQRRGSRRRSMTAKLWTRQIPPPAGSTPSANLAGVSVFEWDFGTAQFNSKEPTGCTAPDIADYTVTIPVSDVFWDPPVNAGVPNLTGYTVAVPGGVTANNFVIDLYRLQETVLRNSKGF</sequence>
<comment type="caution">
    <text evidence="1">The sequence shown here is derived from an EMBL/GenBank/DDBJ whole genome shotgun (WGS) entry which is preliminary data.</text>
</comment>
<reference evidence="1" key="1">
    <citation type="submission" date="2021-06" db="EMBL/GenBank/DDBJ databases">
        <authorList>
            <person name="Kallberg Y."/>
            <person name="Tangrot J."/>
            <person name="Rosling A."/>
        </authorList>
    </citation>
    <scope>NUCLEOTIDE SEQUENCE</scope>
    <source>
        <strain evidence="1">BR232B</strain>
    </source>
</reference>
<organism evidence="1 2">
    <name type="scientific">Paraglomus brasilianum</name>
    <dbReference type="NCBI Taxonomy" id="144538"/>
    <lineage>
        <taxon>Eukaryota</taxon>
        <taxon>Fungi</taxon>
        <taxon>Fungi incertae sedis</taxon>
        <taxon>Mucoromycota</taxon>
        <taxon>Glomeromycotina</taxon>
        <taxon>Glomeromycetes</taxon>
        <taxon>Paraglomerales</taxon>
        <taxon>Paraglomeraceae</taxon>
        <taxon>Paraglomus</taxon>
    </lineage>
</organism>
<protein>
    <submittedName>
        <fullName evidence="1">4845_t:CDS:1</fullName>
    </submittedName>
</protein>
<dbReference type="OrthoDB" id="2307059at2759"/>
<gene>
    <name evidence="1" type="ORF">PBRASI_LOCUS6870</name>
</gene>
<evidence type="ECO:0000313" key="1">
    <source>
        <dbReference type="EMBL" id="CAG8585966.1"/>
    </source>
</evidence>
<keyword evidence="2" id="KW-1185">Reference proteome</keyword>
<accession>A0A9N9C042</accession>
<dbReference type="AlphaFoldDB" id="A0A9N9C042"/>
<dbReference type="Proteomes" id="UP000789739">
    <property type="component" value="Unassembled WGS sequence"/>
</dbReference>